<dbReference type="Gene3D" id="3.30.70.270">
    <property type="match status" value="1"/>
</dbReference>
<reference evidence="2" key="1">
    <citation type="submission" date="2018-05" db="EMBL/GenBank/DDBJ databases">
        <title>Draft genome of Mucuna pruriens seed.</title>
        <authorList>
            <person name="Nnadi N.E."/>
            <person name="Vos R."/>
            <person name="Hasami M.H."/>
            <person name="Devisetty U.K."/>
            <person name="Aguiy J.C."/>
        </authorList>
    </citation>
    <scope>NUCLEOTIDE SEQUENCE [LARGE SCALE GENOMIC DNA]</scope>
    <source>
        <strain evidence="2">JCA_2017</strain>
    </source>
</reference>
<dbReference type="InterPro" id="IPR021109">
    <property type="entry name" value="Peptidase_aspartic_dom_sf"/>
</dbReference>
<proteinExistence type="predicted"/>
<feature type="non-terminal residue" evidence="2">
    <location>
        <position position="1"/>
    </location>
</feature>
<evidence type="ECO:0000313" key="3">
    <source>
        <dbReference type="Proteomes" id="UP000257109"/>
    </source>
</evidence>
<dbReference type="SUPFAM" id="SSF56672">
    <property type="entry name" value="DNA/RNA polymerases"/>
    <property type="match status" value="1"/>
</dbReference>
<dbReference type="InterPro" id="IPR043502">
    <property type="entry name" value="DNA/RNA_pol_sf"/>
</dbReference>
<protein>
    <recommendedName>
        <fullName evidence="1">Reverse transcriptase domain-containing protein</fullName>
    </recommendedName>
</protein>
<dbReference type="PANTHER" id="PTHR24559:SF444">
    <property type="entry name" value="REVERSE TRANSCRIPTASE DOMAIN-CONTAINING PROTEIN"/>
    <property type="match status" value="1"/>
</dbReference>
<sequence length="476" mass="54954">MFQRVEVNILLLDVVKQVPTYAKFLIELCIQKRKKLKARAEVEGATIGTQPTLLGKCRDPRIFSIPCTIGDCTFADAILDLGASINVMLTLVYKSRAYRRCHTTGQPKSCQPVGILEDVLIQVNELIFPADFYVLDMEDETSGKRSTLILGRPFLMTARTKIDVYAETLSMEFGDNLVQFNIFIVMKHPPEDHSLYNIDMIDELVEEFTQLDFGSDNMSPFIEISNAFPCADSRRSITDVLSPQSLPDHELKPLSGHLKYVYLDNNQHSLVIIANNLYQEQEEKLLKVLWQHEMEIVWKYSNLPGINPSICTYRILMEEEARSIRQQQRRLNLTILDVVKKEVTKLLLVSSVQVVPKKFRMTVANNQHVEMVPTRIQNIWRVCIDYRKLNSATHKDHFRLMFIGQVLEKLARKSHFCFLDGYSRYMKIRIALEDQHKTTFTCPFGIFAYTRISFGHCNAPSTFQRCMLSIFSDMLE</sequence>
<dbReference type="InterPro" id="IPR000477">
    <property type="entry name" value="RT_dom"/>
</dbReference>
<accession>A0A371F6E3</accession>
<dbReference type="PANTHER" id="PTHR24559">
    <property type="entry name" value="TRANSPOSON TY3-I GAG-POL POLYPROTEIN"/>
    <property type="match status" value="1"/>
</dbReference>
<dbReference type="EMBL" id="QJKJ01010376">
    <property type="protein sequence ID" value="RDX73860.1"/>
    <property type="molecule type" value="Genomic_DNA"/>
</dbReference>
<name>A0A371F6E3_MUCPR</name>
<keyword evidence="3" id="KW-1185">Reference proteome</keyword>
<evidence type="ECO:0000313" key="2">
    <source>
        <dbReference type="EMBL" id="RDX73860.1"/>
    </source>
</evidence>
<comment type="caution">
    <text evidence="2">The sequence shown here is derived from an EMBL/GenBank/DDBJ whole genome shotgun (WGS) entry which is preliminary data.</text>
</comment>
<dbReference type="CDD" id="cd00303">
    <property type="entry name" value="retropepsin_like"/>
    <property type="match status" value="1"/>
</dbReference>
<organism evidence="2 3">
    <name type="scientific">Mucuna pruriens</name>
    <name type="common">Velvet bean</name>
    <name type="synonym">Dolichos pruriens</name>
    <dbReference type="NCBI Taxonomy" id="157652"/>
    <lineage>
        <taxon>Eukaryota</taxon>
        <taxon>Viridiplantae</taxon>
        <taxon>Streptophyta</taxon>
        <taxon>Embryophyta</taxon>
        <taxon>Tracheophyta</taxon>
        <taxon>Spermatophyta</taxon>
        <taxon>Magnoliopsida</taxon>
        <taxon>eudicotyledons</taxon>
        <taxon>Gunneridae</taxon>
        <taxon>Pentapetalae</taxon>
        <taxon>rosids</taxon>
        <taxon>fabids</taxon>
        <taxon>Fabales</taxon>
        <taxon>Fabaceae</taxon>
        <taxon>Papilionoideae</taxon>
        <taxon>50 kb inversion clade</taxon>
        <taxon>NPAAA clade</taxon>
        <taxon>indigoferoid/millettioid clade</taxon>
        <taxon>Phaseoleae</taxon>
        <taxon>Mucuna</taxon>
    </lineage>
</organism>
<dbReference type="InterPro" id="IPR043128">
    <property type="entry name" value="Rev_trsase/Diguanyl_cyclase"/>
</dbReference>
<dbReference type="Pfam" id="PF00078">
    <property type="entry name" value="RVT_1"/>
    <property type="match status" value="1"/>
</dbReference>
<dbReference type="CDD" id="cd01647">
    <property type="entry name" value="RT_LTR"/>
    <property type="match status" value="1"/>
</dbReference>
<dbReference type="Gene3D" id="3.10.10.10">
    <property type="entry name" value="HIV Type 1 Reverse Transcriptase, subunit A, domain 1"/>
    <property type="match status" value="1"/>
</dbReference>
<feature type="domain" description="Reverse transcriptase" evidence="1">
    <location>
        <begin position="380"/>
        <end position="474"/>
    </location>
</feature>
<gene>
    <name evidence="2" type="ORF">CR513_46462</name>
</gene>
<dbReference type="AlphaFoldDB" id="A0A371F6E3"/>
<dbReference type="Gene3D" id="2.40.70.10">
    <property type="entry name" value="Acid Proteases"/>
    <property type="match status" value="1"/>
</dbReference>
<dbReference type="InterPro" id="IPR053134">
    <property type="entry name" value="RNA-dir_DNA_polymerase"/>
</dbReference>
<dbReference type="Proteomes" id="UP000257109">
    <property type="component" value="Unassembled WGS sequence"/>
</dbReference>
<evidence type="ECO:0000259" key="1">
    <source>
        <dbReference type="Pfam" id="PF00078"/>
    </source>
</evidence>